<sequence length="257" mass="28882">MLEVKNLSCGYKDKIVLKDVSFTANPGDILCILGSNGSGKSTLIKTIIGLLDIYEGEIFVDGENTKDWPWEQRARAISYIPQSFNSTFQYKSIDIVLMGRTSYLGFASSPSKEDEKIADEAMERLKISYLRDKVYSKLSGGERQLVKIAQALAQRSNIIIMDEPTNNLDFGNQIVLFKHIKQCADLGITILMATHFPEQAFLYGTKALLVKDGRAIEIDRPNENLTESEIQNLYCVEVKVVELDVEDKTIKMCLPIL</sequence>
<dbReference type="PANTHER" id="PTHR42734">
    <property type="entry name" value="METAL TRANSPORT SYSTEM ATP-BINDING PROTEIN TM_0124-RELATED"/>
    <property type="match status" value="1"/>
</dbReference>
<dbReference type="FunFam" id="3.40.50.300:FF:000134">
    <property type="entry name" value="Iron-enterobactin ABC transporter ATP-binding protein"/>
    <property type="match status" value="1"/>
</dbReference>
<dbReference type="PROSITE" id="PS00211">
    <property type="entry name" value="ABC_TRANSPORTER_1"/>
    <property type="match status" value="1"/>
</dbReference>
<feature type="domain" description="ABC transporter" evidence="4">
    <location>
        <begin position="2"/>
        <end position="237"/>
    </location>
</feature>
<accession>A0A1M5WHJ3</accession>
<organism evidence="5 6">
    <name type="scientific">Sporanaerobacter acetigenes DSM 13106</name>
    <dbReference type="NCBI Taxonomy" id="1123281"/>
    <lineage>
        <taxon>Bacteria</taxon>
        <taxon>Bacillati</taxon>
        <taxon>Bacillota</taxon>
        <taxon>Tissierellia</taxon>
        <taxon>Tissierellales</taxon>
        <taxon>Sporanaerobacteraceae</taxon>
        <taxon>Sporanaerobacter</taxon>
    </lineage>
</organism>
<evidence type="ECO:0000313" key="6">
    <source>
        <dbReference type="Proteomes" id="UP000184389"/>
    </source>
</evidence>
<name>A0A1M5WHJ3_9FIRM</name>
<evidence type="ECO:0000259" key="4">
    <source>
        <dbReference type="PROSITE" id="PS50893"/>
    </source>
</evidence>
<dbReference type="InterPro" id="IPR003439">
    <property type="entry name" value="ABC_transporter-like_ATP-bd"/>
</dbReference>
<evidence type="ECO:0000313" key="5">
    <source>
        <dbReference type="EMBL" id="SHH87001.1"/>
    </source>
</evidence>
<reference evidence="5 6" key="1">
    <citation type="submission" date="2016-11" db="EMBL/GenBank/DDBJ databases">
        <authorList>
            <person name="Jaros S."/>
            <person name="Januszkiewicz K."/>
            <person name="Wedrychowicz H."/>
        </authorList>
    </citation>
    <scope>NUCLEOTIDE SEQUENCE [LARGE SCALE GENOMIC DNA]</scope>
    <source>
        <strain evidence="5 6">DSM 13106</strain>
    </source>
</reference>
<dbReference type="PROSITE" id="PS50893">
    <property type="entry name" value="ABC_TRANSPORTER_2"/>
    <property type="match status" value="1"/>
</dbReference>
<gene>
    <name evidence="5" type="ORF">SAMN02745180_01243</name>
</gene>
<dbReference type="SUPFAM" id="SSF52540">
    <property type="entry name" value="P-loop containing nucleoside triphosphate hydrolases"/>
    <property type="match status" value="1"/>
</dbReference>
<dbReference type="RefSeq" id="WP_072743929.1">
    <property type="nucleotide sequence ID" value="NZ_FQXR01000005.1"/>
</dbReference>
<dbReference type="GO" id="GO:0005524">
    <property type="term" value="F:ATP binding"/>
    <property type="evidence" value="ECO:0007669"/>
    <property type="project" value="UniProtKB-KW"/>
</dbReference>
<keyword evidence="2" id="KW-0547">Nucleotide-binding</keyword>
<dbReference type="Proteomes" id="UP000184389">
    <property type="component" value="Unassembled WGS sequence"/>
</dbReference>
<evidence type="ECO:0000256" key="1">
    <source>
        <dbReference type="ARBA" id="ARBA00022448"/>
    </source>
</evidence>
<dbReference type="InterPro" id="IPR017871">
    <property type="entry name" value="ABC_transporter-like_CS"/>
</dbReference>
<proteinExistence type="predicted"/>
<keyword evidence="3 5" id="KW-0067">ATP-binding</keyword>
<dbReference type="STRING" id="1123281.SAMN02745180_01243"/>
<dbReference type="PANTHER" id="PTHR42734:SF19">
    <property type="entry name" value="IRON COMPOUNDS ABC TRANSPORTER, ATP-BINDING PROTEIN"/>
    <property type="match status" value="1"/>
</dbReference>
<dbReference type="InterPro" id="IPR003593">
    <property type="entry name" value="AAA+_ATPase"/>
</dbReference>
<dbReference type="InterPro" id="IPR027417">
    <property type="entry name" value="P-loop_NTPase"/>
</dbReference>
<dbReference type="CDD" id="cd03214">
    <property type="entry name" value="ABC_Iron-Siderophores_B12_Hemin"/>
    <property type="match status" value="1"/>
</dbReference>
<dbReference type="Pfam" id="PF00005">
    <property type="entry name" value="ABC_tran"/>
    <property type="match status" value="1"/>
</dbReference>
<dbReference type="InterPro" id="IPR050153">
    <property type="entry name" value="Metal_Ion_Import_ABC"/>
</dbReference>
<evidence type="ECO:0000256" key="2">
    <source>
        <dbReference type="ARBA" id="ARBA00022741"/>
    </source>
</evidence>
<dbReference type="AlphaFoldDB" id="A0A1M5WHJ3"/>
<keyword evidence="6" id="KW-1185">Reference proteome</keyword>
<dbReference type="Gene3D" id="3.40.50.300">
    <property type="entry name" value="P-loop containing nucleotide triphosphate hydrolases"/>
    <property type="match status" value="1"/>
</dbReference>
<dbReference type="OrthoDB" id="9799337at2"/>
<dbReference type="EMBL" id="FQXR01000005">
    <property type="protein sequence ID" value="SHH87001.1"/>
    <property type="molecule type" value="Genomic_DNA"/>
</dbReference>
<dbReference type="GO" id="GO:0016887">
    <property type="term" value="F:ATP hydrolysis activity"/>
    <property type="evidence" value="ECO:0007669"/>
    <property type="project" value="InterPro"/>
</dbReference>
<protein>
    <submittedName>
        <fullName evidence="5">Manganese/iron transport system ATP-binding protein</fullName>
    </submittedName>
</protein>
<dbReference type="SMART" id="SM00382">
    <property type="entry name" value="AAA"/>
    <property type="match status" value="1"/>
</dbReference>
<keyword evidence="1" id="KW-0813">Transport</keyword>
<evidence type="ECO:0000256" key="3">
    <source>
        <dbReference type="ARBA" id="ARBA00022840"/>
    </source>
</evidence>